<evidence type="ECO:0000313" key="9">
    <source>
        <dbReference type="Proteomes" id="UP001596152"/>
    </source>
</evidence>
<dbReference type="InterPro" id="IPR036942">
    <property type="entry name" value="Beta-barrel_TonB_sf"/>
</dbReference>
<keyword evidence="5" id="KW-0472">Membrane</keyword>
<evidence type="ECO:0000256" key="1">
    <source>
        <dbReference type="ARBA" id="ARBA00004571"/>
    </source>
</evidence>
<protein>
    <recommendedName>
        <fullName evidence="10">TonB-dependent receptor</fullName>
    </recommendedName>
</protein>
<dbReference type="PANTHER" id="PTHR32552">
    <property type="entry name" value="FERRICHROME IRON RECEPTOR-RELATED"/>
    <property type="match status" value="1"/>
</dbReference>
<dbReference type="PANTHER" id="PTHR32552:SF90">
    <property type="entry name" value="METAL-PSEUDOPALINE RECEPTOR CNTO"/>
    <property type="match status" value="1"/>
</dbReference>
<evidence type="ECO:0000256" key="5">
    <source>
        <dbReference type="ARBA" id="ARBA00023136"/>
    </source>
</evidence>
<feature type="region of interest" description="Disordered" evidence="7">
    <location>
        <begin position="252"/>
        <end position="342"/>
    </location>
</feature>
<feature type="compositionally biased region" description="Basic and acidic residues" evidence="7">
    <location>
        <begin position="277"/>
        <end position="286"/>
    </location>
</feature>
<keyword evidence="4" id="KW-0812">Transmembrane</keyword>
<keyword evidence="9" id="KW-1185">Reference proteome</keyword>
<proteinExistence type="predicted"/>
<gene>
    <name evidence="8" type="ORF">ACFPIE_14140</name>
</gene>
<keyword evidence="2" id="KW-0813">Transport</keyword>
<evidence type="ECO:0000256" key="7">
    <source>
        <dbReference type="SAM" id="MobiDB-lite"/>
    </source>
</evidence>
<dbReference type="EMBL" id="JBHSLF010000025">
    <property type="protein sequence ID" value="MFC5345061.1"/>
    <property type="molecule type" value="Genomic_DNA"/>
</dbReference>
<keyword evidence="6" id="KW-0998">Cell outer membrane</keyword>
<dbReference type="SUPFAM" id="SSF56935">
    <property type="entry name" value="Porins"/>
    <property type="match status" value="1"/>
</dbReference>
<dbReference type="Proteomes" id="UP001596152">
    <property type="component" value="Unassembled WGS sequence"/>
</dbReference>
<evidence type="ECO:0000256" key="3">
    <source>
        <dbReference type="ARBA" id="ARBA00022452"/>
    </source>
</evidence>
<sequence>MPFLTSCAALCLLTGLPPSTTESAVAPPQVDRLDEIVVLGRREAPRDATLGAGALFGDIDPAGRINMVSKTPRFVPAAEMTAAVGSYGLQRGELDFTGPLSDSLAARLVVAGETSDGWRDHVGTERSSVAPSLTWRPNDDLRLTYVGEFTVLSTLFDRGLPAIDGDALALPVSNYYGEPGDGVTRFRNERHQVTGEYRLDGCGNPRRVLRHQGGAGRAGAFRIPLRRRSLPDLAWHGVVGDGGRGLCRRASRGHRRLGSSPTRLLEGQGGVGIRPDVPGHRPDRGRQPVRRAVRRQLLQSALGLPRRPTSHHRVTSGDTVTAVVASRPLQGDVGASPWRDGP</sequence>
<organism evidence="8 9">
    <name type="scientific">Brevundimonas staleyi</name>
    <dbReference type="NCBI Taxonomy" id="74326"/>
    <lineage>
        <taxon>Bacteria</taxon>
        <taxon>Pseudomonadati</taxon>
        <taxon>Pseudomonadota</taxon>
        <taxon>Alphaproteobacteria</taxon>
        <taxon>Caulobacterales</taxon>
        <taxon>Caulobacteraceae</taxon>
        <taxon>Brevundimonas</taxon>
    </lineage>
</organism>
<comment type="caution">
    <text evidence="8">The sequence shown here is derived from an EMBL/GenBank/DDBJ whole genome shotgun (WGS) entry which is preliminary data.</text>
</comment>
<evidence type="ECO:0000256" key="2">
    <source>
        <dbReference type="ARBA" id="ARBA00022448"/>
    </source>
</evidence>
<evidence type="ECO:0000256" key="6">
    <source>
        <dbReference type="ARBA" id="ARBA00023237"/>
    </source>
</evidence>
<reference evidence="9" key="1">
    <citation type="journal article" date="2019" name="Int. J. Syst. Evol. Microbiol.">
        <title>The Global Catalogue of Microorganisms (GCM) 10K type strain sequencing project: providing services to taxonomists for standard genome sequencing and annotation.</title>
        <authorList>
            <consortium name="The Broad Institute Genomics Platform"/>
            <consortium name="The Broad Institute Genome Sequencing Center for Infectious Disease"/>
            <person name="Wu L."/>
            <person name="Ma J."/>
        </authorList>
    </citation>
    <scope>NUCLEOTIDE SEQUENCE [LARGE SCALE GENOMIC DNA]</scope>
    <source>
        <strain evidence="9">JCM 12125</strain>
    </source>
</reference>
<evidence type="ECO:0008006" key="10">
    <source>
        <dbReference type="Google" id="ProtNLM"/>
    </source>
</evidence>
<dbReference type="RefSeq" id="WP_374038141.1">
    <property type="nucleotide sequence ID" value="NZ_CP169082.1"/>
</dbReference>
<comment type="subcellular location">
    <subcellularLocation>
        <location evidence="1">Cell outer membrane</location>
        <topology evidence="1">Multi-pass membrane protein</topology>
    </subcellularLocation>
</comment>
<dbReference type="Gene3D" id="2.40.170.20">
    <property type="entry name" value="TonB-dependent receptor, beta-barrel domain"/>
    <property type="match status" value="1"/>
</dbReference>
<evidence type="ECO:0000256" key="4">
    <source>
        <dbReference type="ARBA" id="ARBA00022692"/>
    </source>
</evidence>
<keyword evidence="3" id="KW-1134">Transmembrane beta strand</keyword>
<name>A0ABW0FV85_9CAUL</name>
<accession>A0ABW0FV85</accession>
<evidence type="ECO:0000313" key="8">
    <source>
        <dbReference type="EMBL" id="MFC5345061.1"/>
    </source>
</evidence>
<dbReference type="InterPro" id="IPR039426">
    <property type="entry name" value="TonB-dep_rcpt-like"/>
</dbReference>